<protein>
    <recommendedName>
        <fullName evidence="3">DUF1905 domain-containing protein</fullName>
    </recommendedName>
</protein>
<comment type="caution">
    <text evidence="1">The sequence shown here is derived from an EMBL/GenBank/DDBJ whole genome shotgun (WGS) entry which is preliminary data.</text>
</comment>
<dbReference type="InterPro" id="IPR037079">
    <property type="entry name" value="AF2212/PG0164-like_sf"/>
</dbReference>
<dbReference type="Proteomes" id="UP000660611">
    <property type="component" value="Unassembled WGS sequence"/>
</dbReference>
<dbReference type="Gene3D" id="2.40.30.100">
    <property type="entry name" value="AF2212/PG0164-like"/>
    <property type="match status" value="1"/>
</dbReference>
<dbReference type="RefSeq" id="WP_203850197.1">
    <property type="nucleotide sequence ID" value="NZ_BAAAVW010000003.1"/>
</dbReference>
<evidence type="ECO:0008006" key="3">
    <source>
        <dbReference type="Google" id="ProtNLM"/>
    </source>
</evidence>
<dbReference type="InterPro" id="IPR015018">
    <property type="entry name" value="DUF1905"/>
</dbReference>
<evidence type="ECO:0000313" key="1">
    <source>
        <dbReference type="EMBL" id="GIG48488.1"/>
    </source>
</evidence>
<organism evidence="1 2">
    <name type="scientific">Dactylosporangium siamense</name>
    <dbReference type="NCBI Taxonomy" id="685454"/>
    <lineage>
        <taxon>Bacteria</taxon>
        <taxon>Bacillati</taxon>
        <taxon>Actinomycetota</taxon>
        <taxon>Actinomycetes</taxon>
        <taxon>Micromonosporales</taxon>
        <taxon>Micromonosporaceae</taxon>
        <taxon>Dactylosporangium</taxon>
    </lineage>
</organism>
<keyword evidence="2" id="KW-1185">Reference proteome</keyword>
<name>A0A919PTZ7_9ACTN</name>
<proteinExistence type="predicted"/>
<accession>A0A919PTZ7</accession>
<gene>
    <name evidence="1" type="ORF">Dsi01nite_065290</name>
</gene>
<evidence type="ECO:0000313" key="2">
    <source>
        <dbReference type="Proteomes" id="UP000660611"/>
    </source>
</evidence>
<dbReference type="EMBL" id="BONQ01000105">
    <property type="protein sequence ID" value="GIG48488.1"/>
    <property type="molecule type" value="Genomic_DNA"/>
</dbReference>
<reference evidence="1" key="1">
    <citation type="submission" date="2021-01" db="EMBL/GenBank/DDBJ databases">
        <title>Whole genome shotgun sequence of Dactylosporangium siamense NBRC 106093.</title>
        <authorList>
            <person name="Komaki H."/>
            <person name="Tamura T."/>
        </authorList>
    </citation>
    <scope>NUCLEOTIDE SEQUENCE</scope>
    <source>
        <strain evidence="1">NBRC 106093</strain>
    </source>
</reference>
<dbReference type="AlphaFoldDB" id="A0A919PTZ7"/>
<dbReference type="SUPFAM" id="SSF141694">
    <property type="entry name" value="AF2212/PG0164-like"/>
    <property type="match status" value="1"/>
</dbReference>
<sequence>MVVVFEGQLWSWDARRADSWVFVTLPEDESEEIRDVAGGVRRGFGSLRVRVTVGGTSWKTSIFPGSGGGAYVLPLKRPVRKAESLELGDVASVTVELLDV</sequence>
<dbReference type="Pfam" id="PF08922">
    <property type="entry name" value="DUF1905"/>
    <property type="match status" value="1"/>
</dbReference>